<evidence type="ECO:0000256" key="4">
    <source>
        <dbReference type="ARBA" id="ARBA00022692"/>
    </source>
</evidence>
<dbReference type="PROSITE" id="PS50928">
    <property type="entry name" value="ABC_TM1"/>
    <property type="match status" value="1"/>
</dbReference>
<dbReference type="PANTHER" id="PTHR30193">
    <property type="entry name" value="ABC TRANSPORTER PERMEASE PROTEIN"/>
    <property type="match status" value="1"/>
</dbReference>
<dbReference type="PANTHER" id="PTHR30193:SF37">
    <property type="entry name" value="INNER MEMBRANE ABC TRANSPORTER PERMEASE PROTEIN YCJO"/>
    <property type="match status" value="1"/>
</dbReference>
<keyword evidence="6 7" id="KW-0472">Membrane</keyword>
<feature type="transmembrane region" description="Helical" evidence="7">
    <location>
        <begin position="125"/>
        <end position="145"/>
    </location>
</feature>
<dbReference type="InterPro" id="IPR051393">
    <property type="entry name" value="ABC_transporter_permease"/>
</dbReference>
<evidence type="ECO:0000256" key="5">
    <source>
        <dbReference type="ARBA" id="ARBA00022989"/>
    </source>
</evidence>
<feature type="transmembrane region" description="Helical" evidence="7">
    <location>
        <begin position="32"/>
        <end position="56"/>
    </location>
</feature>
<keyword evidence="3" id="KW-1003">Cell membrane</keyword>
<reference evidence="10" key="1">
    <citation type="submission" date="2024-06" db="EMBL/GenBank/DDBJ databases">
        <title>Biodegradation of dimethachlon by Arthrobacter sp. K5: mechanistic insights and ecological implications.</title>
        <authorList>
            <person name="Hu S."/>
            <person name="Lu P."/>
        </authorList>
    </citation>
    <scope>NUCLEOTIDE SEQUENCE</scope>
    <source>
        <strain evidence="10">K5</strain>
    </source>
</reference>
<gene>
    <name evidence="10" type="ORF">ABRP34_12945</name>
</gene>
<dbReference type="AlphaFoldDB" id="A0AAU8EM46"/>
<comment type="subcellular location">
    <subcellularLocation>
        <location evidence="1 7">Cell membrane</location>
        <topology evidence="1 7">Multi-pass membrane protein</topology>
    </subcellularLocation>
</comment>
<organism evidence="10">
    <name type="scientific">Arthrobacter sp. K5</name>
    <dbReference type="NCBI Taxonomy" id="2839623"/>
    <lineage>
        <taxon>Bacteria</taxon>
        <taxon>Bacillati</taxon>
        <taxon>Actinomycetota</taxon>
        <taxon>Actinomycetes</taxon>
        <taxon>Micrococcales</taxon>
        <taxon>Micrococcaceae</taxon>
        <taxon>Arthrobacter</taxon>
    </lineage>
</organism>
<dbReference type="GO" id="GO:0055085">
    <property type="term" value="P:transmembrane transport"/>
    <property type="evidence" value="ECO:0007669"/>
    <property type="project" value="InterPro"/>
</dbReference>
<feature type="compositionally biased region" description="Low complexity" evidence="8">
    <location>
        <begin position="1"/>
        <end position="14"/>
    </location>
</feature>
<feature type="region of interest" description="Disordered" evidence="8">
    <location>
        <begin position="1"/>
        <end position="22"/>
    </location>
</feature>
<keyword evidence="4 7" id="KW-0812">Transmembrane</keyword>
<evidence type="ECO:0000256" key="3">
    <source>
        <dbReference type="ARBA" id="ARBA00022475"/>
    </source>
</evidence>
<dbReference type="Gene3D" id="1.10.3720.10">
    <property type="entry name" value="MetI-like"/>
    <property type="match status" value="1"/>
</dbReference>
<name>A0AAU8EM46_9MICC</name>
<dbReference type="SUPFAM" id="SSF161098">
    <property type="entry name" value="MetI-like"/>
    <property type="match status" value="1"/>
</dbReference>
<evidence type="ECO:0000256" key="2">
    <source>
        <dbReference type="ARBA" id="ARBA00022448"/>
    </source>
</evidence>
<accession>A0AAU8EM46</accession>
<dbReference type="RefSeq" id="WP_353710485.1">
    <property type="nucleotide sequence ID" value="NZ_CP159279.1"/>
</dbReference>
<evidence type="ECO:0000256" key="7">
    <source>
        <dbReference type="RuleBase" id="RU363032"/>
    </source>
</evidence>
<proteinExistence type="inferred from homology"/>
<evidence type="ECO:0000259" key="9">
    <source>
        <dbReference type="PROSITE" id="PS50928"/>
    </source>
</evidence>
<sequence>MTLKTAAPAPAAVARRAEHQARRRKGKSPYPYWFYLPAAVVYTALFLVPTFASFFFSFTRWTLTDFTFIGLDNFVQFFQEPALLKGLTNTFIYGAVTSTLKVVLGMLLAVLLTSRIIARGYLRSVIFFPVLLSSIGVGIVFTVLMDPSKGMINEALAVVGIEGPAWLVDPAWALLSVAMVDVWKGVGLATVIYIAGIVSIPQEYFEAAKMDGASSVKCFFNITLPLARPATATVIILSLIGGLRSFDLIWAMTKGGPGFTSDVIASVIFKQYQAGFYGLSTAGNVVLFLIVTAIILPLSMFLNRKEVEQ</sequence>
<dbReference type="GO" id="GO:0005886">
    <property type="term" value="C:plasma membrane"/>
    <property type="evidence" value="ECO:0007669"/>
    <property type="project" value="UniProtKB-SubCell"/>
</dbReference>
<evidence type="ECO:0000256" key="1">
    <source>
        <dbReference type="ARBA" id="ARBA00004651"/>
    </source>
</evidence>
<protein>
    <submittedName>
        <fullName evidence="10">Sugar ABC transporter permease</fullName>
    </submittedName>
</protein>
<feature type="transmembrane region" description="Helical" evidence="7">
    <location>
        <begin position="285"/>
        <end position="303"/>
    </location>
</feature>
<dbReference type="EMBL" id="CP159279">
    <property type="protein sequence ID" value="XCH09758.1"/>
    <property type="molecule type" value="Genomic_DNA"/>
</dbReference>
<evidence type="ECO:0000256" key="6">
    <source>
        <dbReference type="ARBA" id="ARBA00023136"/>
    </source>
</evidence>
<feature type="transmembrane region" description="Helical" evidence="7">
    <location>
        <begin position="91"/>
        <end position="113"/>
    </location>
</feature>
<evidence type="ECO:0000313" key="10">
    <source>
        <dbReference type="EMBL" id="XCH09758.1"/>
    </source>
</evidence>
<dbReference type="Pfam" id="PF00528">
    <property type="entry name" value="BPD_transp_1"/>
    <property type="match status" value="1"/>
</dbReference>
<feature type="transmembrane region" description="Helical" evidence="7">
    <location>
        <begin position="172"/>
        <end position="198"/>
    </location>
</feature>
<comment type="similarity">
    <text evidence="7">Belongs to the binding-protein-dependent transport system permease family.</text>
</comment>
<evidence type="ECO:0000256" key="8">
    <source>
        <dbReference type="SAM" id="MobiDB-lite"/>
    </source>
</evidence>
<dbReference type="CDD" id="cd06261">
    <property type="entry name" value="TM_PBP2"/>
    <property type="match status" value="1"/>
</dbReference>
<feature type="transmembrane region" description="Helical" evidence="7">
    <location>
        <begin position="219"/>
        <end position="240"/>
    </location>
</feature>
<dbReference type="InterPro" id="IPR035906">
    <property type="entry name" value="MetI-like_sf"/>
</dbReference>
<keyword evidence="2 7" id="KW-0813">Transport</keyword>
<feature type="domain" description="ABC transmembrane type-1" evidence="9">
    <location>
        <begin position="87"/>
        <end position="298"/>
    </location>
</feature>
<keyword evidence="5 7" id="KW-1133">Transmembrane helix</keyword>
<dbReference type="InterPro" id="IPR000515">
    <property type="entry name" value="MetI-like"/>
</dbReference>